<evidence type="ECO:0000259" key="1">
    <source>
        <dbReference type="Pfam" id="PF07596"/>
    </source>
</evidence>
<feature type="domain" description="DUF1559" evidence="1">
    <location>
        <begin position="14"/>
        <end position="173"/>
    </location>
</feature>
<evidence type="ECO:0000313" key="3">
    <source>
        <dbReference type="Proteomes" id="UP000318626"/>
    </source>
</evidence>
<dbReference type="AlphaFoldDB" id="A0A518C9D4"/>
<dbReference type="InterPro" id="IPR011453">
    <property type="entry name" value="DUF1559"/>
</dbReference>
<keyword evidence="3" id="KW-1185">Reference proteome</keyword>
<dbReference type="Pfam" id="PF07596">
    <property type="entry name" value="SBP_bac_10"/>
    <property type="match status" value="1"/>
</dbReference>
<gene>
    <name evidence="2" type="ORF">Pan97_28850</name>
</gene>
<dbReference type="KEGG" id="bvo:Pan97_28850"/>
<dbReference type="InterPro" id="IPR027558">
    <property type="entry name" value="Pre_pil_HX9DG_C"/>
</dbReference>
<dbReference type="EMBL" id="CP036289">
    <property type="protein sequence ID" value="QDU75843.1"/>
    <property type="molecule type" value="Genomic_DNA"/>
</dbReference>
<dbReference type="RefSeq" id="WP_144973511.1">
    <property type="nucleotide sequence ID" value="NZ_CP036289.1"/>
</dbReference>
<proteinExistence type="predicted"/>
<evidence type="ECO:0000313" key="2">
    <source>
        <dbReference type="EMBL" id="QDU75843.1"/>
    </source>
</evidence>
<dbReference type="NCBIfam" id="TIGR04294">
    <property type="entry name" value="pre_pil_HX9DG"/>
    <property type="match status" value="1"/>
</dbReference>
<dbReference type="Proteomes" id="UP000318626">
    <property type="component" value="Chromosome"/>
</dbReference>
<name>A0A518C9D4_9BACT</name>
<reference evidence="3" key="1">
    <citation type="submission" date="2019-02" db="EMBL/GenBank/DDBJ databases">
        <title>Deep-cultivation of Planctomycetes and their phenomic and genomic characterization uncovers novel biology.</title>
        <authorList>
            <person name="Wiegand S."/>
            <person name="Jogler M."/>
            <person name="Boedeker C."/>
            <person name="Pinto D."/>
            <person name="Vollmers J."/>
            <person name="Rivas-Marin E."/>
            <person name="Kohn T."/>
            <person name="Peeters S.H."/>
            <person name="Heuer A."/>
            <person name="Rast P."/>
            <person name="Oberbeckmann S."/>
            <person name="Bunk B."/>
            <person name="Jeske O."/>
            <person name="Meyerdierks A."/>
            <person name="Storesund J.E."/>
            <person name="Kallscheuer N."/>
            <person name="Luecker S."/>
            <person name="Lage O.M."/>
            <person name="Pohl T."/>
            <person name="Merkel B.J."/>
            <person name="Hornburger P."/>
            <person name="Mueller R.-W."/>
            <person name="Bruemmer F."/>
            <person name="Labrenz M."/>
            <person name="Spormann A.M."/>
            <person name="Op den Camp H."/>
            <person name="Overmann J."/>
            <person name="Amann R."/>
            <person name="Jetten M.S.M."/>
            <person name="Mascher T."/>
            <person name="Medema M.H."/>
            <person name="Devos D.P."/>
            <person name="Kaster A.-K."/>
            <person name="Ovreas L."/>
            <person name="Rohde M."/>
            <person name="Galperin M.Y."/>
            <person name="Jogler C."/>
        </authorList>
    </citation>
    <scope>NUCLEOTIDE SEQUENCE [LARGE SCALE GENOMIC DNA]</scope>
    <source>
        <strain evidence="3">Pan97</strain>
    </source>
</reference>
<protein>
    <recommendedName>
        <fullName evidence="1">DUF1559 domain-containing protein</fullName>
    </recommendedName>
</protein>
<accession>A0A518C9D4</accession>
<organism evidence="2 3">
    <name type="scientific">Bremerella volcania</name>
    <dbReference type="NCBI Taxonomy" id="2527984"/>
    <lineage>
        <taxon>Bacteria</taxon>
        <taxon>Pseudomonadati</taxon>
        <taxon>Planctomycetota</taxon>
        <taxon>Planctomycetia</taxon>
        <taxon>Pirellulales</taxon>
        <taxon>Pirellulaceae</taxon>
        <taxon>Bremerella</taxon>
    </lineage>
</organism>
<sequence>MNDSNLLTLMQIPVTAFMCPSTAGPDLNDVKPVLLGSNNDLARSDYVVVNDKDFVDRRDPDGSFVCARYNAPHRFADITDGLTNTLFVGERCYQLGGEIMGAGVVYGTSSQKFNDGEEGLVYVAGSGRLPINLGPLSSTDFDHRQGFASNHPGGVNFLFGDGSVHFETETIDHNISAATNSMFEYLIVEVASGDNQFDFDVQADQQSYPPTR</sequence>